<name>A0A164U0H5_9AGAM</name>
<proteinExistence type="predicted"/>
<evidence type="ECO:0000313" key="3">
    <source>
        <dbReference type="Proteomes" id="UP000076722"/>
    </source>
</evidence>
<reference evidence="2 3" key="1">
    <citation type="journal article" date="2016" name="Mol. Biol. Evol.">
        <title>Comparative Genomics of Early-Diverging Mushroom-Forming Fungi Provides Insights into the Origins of Lignocellulose Decay Capabilities.</title>
        <authorList>
            <person name="Nagy L.G."/>
            <person name="Riley R."/>
            <person name="Tritt A."/>
            <person name="Adam C."/>
            <person name="Daum C."/>
            <person name="Floudas D."/>
            <person name="Sun H."/>
            <person name="Yadav J.S."/>
            <person name="Pangilinan J."/>
            <person name="Larsson K.H."/>
            <person name="Matsuura K."/>
            <person name="Barry K."/>
            <person name="Labutti K."/>
            <person name="Kuo R."/>
            <person name="Ohm R.A."/>
            <person name="Bhattacharya S.S."/>
            <person name="Shirouzu T."/>
            <person name="Yoshinaga Y."/>
            <person name="Martin F.M."/>
            <person name="Grigoriev I.V."/>
            <person name="Hibbett D.S."/>
        </authorList>
    </citation>
    <scope>NUCLEOTIDE SEQUENCE [LARGE SCALE GENOMIC DNA]</scope>
    <source>
        <strain evidence="2 3">HHB9708</strain>
    </source>
</reference>
<protein>
    <submittedName>
        <fullName evidence="2">Uncharacterized protein</fullName>
    </submittedName>
</protein>
<keyword evidence="3" id="KW-1185">Reference proteome</keyword>
<accession>A0A164U0H5</accession>
<feature type="region of interest" description="Disordered" evidence="1">
    <location>
        <begin position="296"/>
        <end position="320"/>
    </location>
</feature>
<evidence type="ECO:0000313" key="2">
    <source>
        <dbReference type="EMBL" id="KZS92805.1"/>
    </source>
</evidence>
<dbReference type="EMBL" id="KV419409">
    <property type="protein sequence ID" value="KZS92805.1"/>
    <property type="molecule type" value="Genomic_DNA"/>
</dbReference>
<feature type="compositionally biased region" description="Acidic residues" evidence="1">
    <location>
        <begin position="298"/>
        <end position="317"/>
    </location>
</feature>
<dbReference type="AlphaFoldDB" id="A0A164U0H5"/>
<dbReference type="Proteomes" id="UP000076722">
    <property type="component" value="Unassembled WGS sequence"/>
</dbReference>
<sequence length="457" mass="51109">MAAPLATVSGPPDNPRVWMKYRTEVSYDLSTLNLRWDKRDPACDFFIHGNFIAFRAWESLCFMRLKPDGSLENVKQFALSERGEYEIAYLLINNGDSLIIALITSHVWSESSEIQVLEICIKPSGFGTMVCHLQTGLPCTGSEVKSVALGDPHVALLCHGECRIINWRRKTGLGVFLVGEFDSDDEKSARYTGDYGPSFVSPVLLVFHPTDPVLIVFDSLKRSNIHLYDIPPNMPLLKSKSSEPSRWTTRMLDSKEIHSFPNAQWDSDLSVRSAGFRDISASARVLDILTLKRHYLPEEEDEEEDEEDVEEDEEQYASDDSNYGVTIDTFKVKSPNVDRMKALATSRVSISLQDWSTTTEKLEFSQNIPEAAGAKQFGNMVTANGVFHKTVPVGSCEALILPVFPIAGGSKPCWLRLSLPPQMRAPNMSDSPAACLFDPKSGRLYACLPEKLHVMQY</sequence>
<evidence type="ECO:0000256" key="1">
    <source>
        <dbReference type="SAM" id="MobiDB-lite"/>
    </source>
</evidence>
<gene>
    <name evidence="2" type="ORF">SISNIDRAFT_455426</name>
</gene>
<organism evidence="2 3">
    <name type="scientific">Sistotremastrum niveocremeum HHB9708</name>
    <dbReference type="NCBI Taxonomy" id="1314777"/>
    <lineage>
        <taxon>Eukaryota</taxon>
        <taxon>Fungi</taxon>
        <taxon>Dikarya</taxon>
        <taxon>Basidiomycota</taxon>
        <taxon>Agaricomycotina</taxon>
        <taxon>Agaricomycetes</taxon>
        <taxon>Sistotremastrales</taxon>
        <taxon>Sistotremastraceae</taxon>
        <taxon>Sertulicium</taxon>
        <taxon>Sertulicium niveocremeum</taxon>
    </lineage>
</organism>